<organism evidence="2">
    <name type="scientific">Amphimedon queenslandica</name>
    <name type="common">Sponge</name>
    <dbReference type="NCBI Taxonomy" id="400682"/>
    <lineage>
        <taxon>Eukaryota</taxon>
        <taxon>Metazoa</taxon>
        <taxon>Porifera</taxon>
        <taxon>Demospongiae</taxon>
        <taxon>Heteroscleromorpha</taxon>
        <taxon>Haplosclerida</taxon>
        <taxon>Niphatidae</taxon>
        <taxon>Amphimedon</taxon>
    </lineage>
</organism>
<keyword evidence="1" id="KW-0472">Membrane</keyword>
<sequence>MSLNIFNLCLLSFLALIYGSSLYFIRSDFEDGLIIINAISNGAVFISLLGVIVIHILWVIGLLEKINIKFRKYWLCFLTQSQKSSSC</sequence>
<feature type="transmembrane region" description="Helical" evidence="1">
    <location>
        <begin position="5"/>
        <end position="25"/>
    </location>
</feature>
<dbReference type="EnsemblMetazoa" id="Aqu2.1.21478_001">
    <property type="protein sequence ID" value="Aqu2.1.21478_001"/>
    <property type="gene ID" value="Aqu2.1.21478"/>
</dbReference>
<evidence type="ECO:0000256" key="1">
    <source>
        <dbReference type="SAM" id="Phobius"/>
    </source>
</evidence>
<feature type="transmembrane region" description="Helical" evidence="1">
    <location>
        <begin position="45"/>
        <end position="63"/>
    </location>
</feature>
<evidence type="ECO:0000313" key="2">
    <source>
        <dbReference type="EnsemblMetazoa" id="Aqu2.1.21478_001"/>
    </source>
</evidence>
<proteinExistence type="predicted"/>
<accession>A0A1X7U166</accession>
<keyword evidence="1" id="KW-1133">Transmembrane helix</keyword>
<protein>
    <submittedName>
        <fullName evidence="2">Uncharacterized protein</fullName>
    </submittedName>
</protein>
<reference evidence="2" key="1">
    <citation type="submission" date="2017-05" db="UniProtKB">
        <authorList>
            <consortium name="EnsemblMetazoa"/>
        </authorList>
    </citation>
    <scope>IDENTIFICATION</scope>
</reference>
<dbReference type="AlphaFoldDB" id="A0A1X7U166"/>
<dbReference type="InParanoid" id="A0A1X7U166"/>
<keyword evidence="1" id="KW-0812">Transmembrane</keyword>
<name>A0A1X7U166_AMPQE</name>